<feature type="domain" description="ATPase BadF/BadG/BcrA/BcrD type" evidence="1">
    <location>
        <begin position="11"/>
        <end position="308"/>
    </location>
</feature>
<dbReference type="SUPFAM" id="SSF53067">
    <property type="entry name" value="Actin-like ATPase domain"/>
    <property type="match status" value="2"/>
</dbReference>
<dbReference type="EMBL" id="BAAAUX010000003">
    <property type="protein sequence ID" value="GAA2777470.1"/>
    <property type="molecule type" value="Genomic_DNA"/>
</dbReference>
<proteinExistence type="predicted"/>
<dbReference type="PANTHER" id="PTHR12862:SF2">
    <property type="entry name" value="KINASE"/>
    <property type="match status" value="1"/>
</dbReference>
<reference evidence="2 3" key="1">
    <citation type="journal article" date="2019" name="Int. J. Syst. Evol. Microbiol.">
        <title>The Global Catalogue of Microorganisms (GCM) 10K type strain sequencing project: providing services to taxonomists for standard genome sequencing and annotation.</title>
        <authorList>
            <consortium name="The Broad Institute Genomics Platform"/>
            <consortium name="The Broad Institute Genome Sequencing Center for Infectious Disease"/>
            <person name="Wu L."/>
            <person name="Ma J."/>
        </authorList>
    </citation>
    <scope>NUCLEOTIDE SEQUENCE [LARGE SCALE GENOMIC DNA]</scope>
    <source>
        <strain evidence="2 3">JCM 9383</strain>
    </source>
</reference>
<dbReference type="GO" id="GO:0016301">
    <property type="term" value="F:kinase activity"/>
    <property type="evidence" value="ECO:0007669"/>
    <property type="project" value="UniProtKB-KW"/>
</dbReference>
<organism evidence="2 3">
    <name type="scientific">Saccharopolyspora taberi</name>
    <dbReference type="NCBI Taxonomy" id="60895"/>
    <lineage>
        <taxon>Bacteria</taxon>
        <taxon>Bacillati</taxon>
        <taxon>Actinomycetota</taxon>
        <taxon>Actinomycetes</taxon>
        <taxon>Pseudonocardiales</taxon>
        <taxon>Pseudonocardiaceae</taxon>
        <taxon>Saccharopolyspora</taxon>
    </lineage>
</organism>
<evidence type="ECO:0000259" key="1">
    <source>
        <dbReference type="Pfam" id="PF01869"/>
    </source>
</evidence>
<dbReference type="Pfam" id="PF01869">
    <property type="entry name" value="BcrAD_BadFG"/>
    <property type="match status" value="1"/>
</dbReference>
<gene>
    <name evidence="2" type="ORF">GCM10010470_08170</name>
</gene>
<dbReference type="InterPro" id="IPR039758">
    <property type="entry name" value="NAGK-like"/>
</dbReference>
<comment type="caution">
    <text evidence="2">The sequence shown here is derived from an EMBL/GenBank/DDBJ whole genome shotgun (WGS) entry which is preliminary data.</text>
</comment>
<evidence type="ECO:0000313" key="2">
    <source>
        <dbReference type="EMBL" id="GAA2777470.1"/>
    </source>
</evidence>
<protein>
    <submittedName>
        <fullName evidence="2">N-acetylglucosamine kinase</fullName>
    </submittedName>
</protein>
<dbReference type="InterPro" id="IPR002731">
    <property type="entry name" value="ATPase_BadF"/>
</dbReference>
<accession>A0ABN3V5U6</accession>
<keyword evidence="2" id="KW-0808">Transferase</keyword>
<dbReference type="RefSeq" id="WP_344677991.1">
    <property type="nucleotide sequence ID" value="NZ_BAAAUX010000003.1"/>
</dbReference>
<dbReference type="Proteomes" id="UP001500979">
    <property type="component" value="Unassembled WGS sequence"/>
</dbReference>
<evidence type="ECO:0000313" key="3">
    <source>
        <dbReference type="Proteomes" id="UP001500979"/>
    </source>
</evidence>
<dbReference type="PANTHER" id="PTHR12862">
    <property type="entry name" value="BADF TYPE ATPASE DOMAIN-CONTAINING PROTEIN"/>
    <property type="match status" value="1"/>
</dbReference>
<dbReference type="Gene3D" id="3.30.420.40">
    <property type="match status" value="2"/>
</dbReference>
<name>A0ABN3V5U6_9PSEU</name>
<dbReference type="InterPro" id="IPR043129">
    <property type="entry name" value="ATPase_NBD"/>
</dbReference>
<keyword evidence="3" id="KW-1185">Reference proteome</keyword>
<keyword evidence="2" id="KW-0418">Kinase</keyword>
<sequence>MGEVTPAVFAIDGGNSKTDVLLVGADGTVLSEVRGPGVSPQRIGVGPCLDALAGMAEEALVRAGLPLEPPFARHTAACLAGADLPREERELRDAVAARGWSETVVVDNDTFALLRAGTDDGVGVAVVCGAGINCVGVAPDGAVSRFPAVGRISGDWGGGSFLAHEALWWAVRAEDGRGPGTELRTAVADHFGRPRVFDVVEALHFGEIPDADVLGLCPVLFEVAAEGDQVAAGLVERLADEVGQLATVTLRRLGMLAEPAVVVLGGGVLSGAGRRLVPGIHRRCAEVAPKVEIRVAEAAPVVGAGLLGLDRIGAGEEAKRRLARTLPPGGTSRAVD</sequence>